<protein>
    <submittedName>
        <fullName evidence="1">Uncharacterized protein</fullName>
    </submittedName>
</protein>
<accession>A0A2A2K009</accession>
<dbReference type="EMBL" id="LIAE01009963">
    <property type="protein sequence ID" value="PAV67285.1"/>
    <property type="molecule type" value="Genomic_DNA"/>
</dbReference>
<dbReference type="AlphaFoldDB" id="A0A2A2K009"/>
<keyword evidence="2" id="KW-1185">Reference proteome</keyword>
<proteinExistence type="predicted"/>
<name>A0A2A2K009_9BILA</name>
<reference evidence="1 2" key="1">
    <citation type="journal article" date="2017" name="Curr. Biol.">
        <title>Genome architecture and evolution of a unichromosomal asexual nematode.</title>
        <authorList>
            <person name="Fradin H."/>
            <person name="Zegar C."/>
            <person name="Gutwein M."/>
            <person name="Lucas J."/>
            <person name="Kovtun M."/>
            <person name="Corcoran D."/>
            <person name="Baugh L.R."/>
            <person name="Kiontke K."/>
            <person name="Gunsalus K."/>
            <person name="Fitch D.H."/>
            <person name="Piano F."/>
        </authorList>
    </citation>
    <scope>NUCLEOTIDE SEQUENCE [LARGE SCALE GENOMIC DNA]</scope>
    <source>
        <strain evidence="1">PF1309</strain>
    </source>
</reference>
<dbReference type="Proteomes" id="UP000218231">
    <property type="component" value="Unassembled WGS sequence"/>
</dbReference>
<comment type="caution">
    <text evidence="1">The sequence shown here is derived from an EMBL/GenBank/DDBJ whole genome shotgun (WGS) entry which is preliminary data.</text>
</comment>
<organism evidence="1 2">
    <name type="scientific">Diploscapter pachys</name>
    <dbReference type="NCBI Taxonomy" id="2018661"/>
    <lineage>
        <taxon>Eukaryota</taxon>
        <taxon>Metazoa</taxon>
        <taxon>Ecdysozoa</taxon>
        <taxon>Nematoda</taxon>
        <taxon>Chromadorea</taxon>
        <taxon>Rhabditida</taxon>
        <taxon>Rhabditina</taxon>
        <taxon>Rhabditomorpha</taxon>
        <taxon>Rhabditoidea</taxon>
        <taxon>Rhabditidae</taxon>
        <taxon>Diploscapter</taxon>
    </lineage>
</organism>
<evidence type="ECO:0000313" key="2">
    <source>
        <dbReference type="Proteomes" id="UP000218231"/>
    </source>
</evidence>
<evidence type="ECO:0000313" key="1">
    <source>
        <dbReference type="EMBL" id="PAV67285.1"/>
    </source>
</evidence>
<sequence length="102" mass="11765">MLKSKDTVDEYTVSRKAGEILFSVCNHQNIQMLAIQFAGSSRTDFVKVGEFNLVESMPAEDRIKRTTIKILNTTVHYHEFKSYGQNEKDEDFKSTVFIPRSK</sequence>
<gene>
    <name evidence="1" type="ORF">WR25_04763</name>
</gene>